<evidence type="ECO:0000256" key="1">
    <source>
        <dbReference type="SAM" id="MobiDB-lite"/>
    </source>
</evidence>
<evidence type="ECO:0000313" key="3">
    <source>
        <dbReference type="Proteomes" id="UP000299102"/>
    </source>
</evidence>
<protein>
    <submittedName>
        <fullName evidence="2">Uncharacterized protein</fullName>
    </submittedName>
</protein>
<gene>
    <name evidence="2" type="ORF">EVAR_42096_1</name>
</gene>
<reference evidence="2 3" key="1">
    <citation type="journal article" date="2019" name="Commun. Biol.">
        <title>The bagworm genome reveals a unique fibroin gene that provides high tensile strength.</title>
        <authorList>
            <person name="Kono N."/>
            <person name="Nakamura H."/>
            <person name="Ohtoshi R."/>
            <person name="Tomita M."/>
            <person name="Numata K."/>
            <person name="Arakawa K."/>
        </authorList>
    </citation>
    <scope>NUCLEOTIDE SEQUENCE [LARGE SCALE GENOMIC DNA]</scope>
</reference>
<dbReference type="AlphaFoldDB" id="A0A4C1XH79"/>
<evidence type="ECO:0000313" key="2">
    <source>
        <dbReference type="EMBL" id="GBP62352.1"/>
    </source>
</evidence>
<organism evidence="2 3">
    <name type="scientific">Eumeta variegata</name>
    <name type="common">Bagworm moth</name>
    <name type="synonym">Eumeta japonica</name>
    <dbReference type="NCBI Taxonomy" id="151549"/>
    <lineage>
        <taxon>Eukaryota</taxon>
        <taxon>Metazoa</taxon>
        <taxon>Ecdysozoa</taxon>
        <taxon>Arthropoda</taxon>
        <taxon>Hexapoda</taxon>
        <taxon>Insecta</taxon>
        <taxon>Pterygota</taxon>
        <taxon>Neoptera</taxon>
        <taxon>Endopterygota</taxon>
        <taxon>Lepidoptera</taxon>
        <taxon>Glossata</taxon>
        <taxon>Ditrysia</taxon>
        <taxon>Tineoidea</taxon>
        <taxon>Psychidae</taxon>
        <taxon>Oiketicinae</taxon>
        <taxon>Eumeta</taxon>
    </lineage>
</organism>
<name>A0A4C1XH79_EUMVA</name>
<accession>A0A4C1XH79</accession>
<dbReference type="EMBL" id="BGZK01000839">
    <property type="protein sequence ID" value="GBP62352.1"/>
    <property type="molecule type" value="Genomic_DNA"/>
</dbReference>
<proteinExistence type="predicted"/>
<keyword evidence="3" id="KW-1185">Reference proteome</keyword>
<dbReference type="Proteomes" id="UP000299102">
    <property type="component" value="Unassembled WGS sequence"/>
</dbReference>
<sequence>MWRSVALVLLSNGYRTDNERGARRVTRGRRGEVEEGVPPVPRLWNQRVHSTDTLLFSYVVRLICRSCSTLSKTASTLSVTGRPEQGSSLTSKLPD</sequence>
<comment type="caution">
    <text evidence="2">The sequence shown here is derived from an EMBL/GenBank/DDBJ whole genome shotgun (WGS) entry which is preliminary data.</text>
</comment>
<feature type="region of interest" description="Disordered" evidence="1">
    <location>
        <begin position="73"/>
        <end position="95"/>
    </location>
</feature>